<reference evidence="1 2" key="1">
    <citation type="journal article" date="2023" name="ACS Omega">
        <title>Identification of the Neoaspergillic Acid Biosynthesis Gene Cluster by Establishing an In Vitro CRISPR-Ribonucleoprotein Genetic System in Aspergillus melleus.</title>
        <authorList>
            <person name="Yuan B."/>
            <person name="Grau M.F."/>
            <person name="Murata R.M."/>
            <person name="Torok T."/>
            <person name="Venkateswaran K."/>
            <person name="Stajich J.E."/>
            <person name="Wang C.C.C."/>
        </authorList>
    </citation>
    <scope>NUCLEOTIDE SEQUENCE [LARGE SCALE GENOMIC DNA]</scope>
    <source>
        <strain evidence="1 2">IMV 1140</strain>
    </source>
</reference>
<protein>
    <submittedName>
        <fullName evidence="1">Uncharacterized protein</fullName>
    </submittedName>
</protein>
<proteinExistence type="predicted"/>
<dbReference type="EMBL" id="JAOPJF010000014">
    <property type="protein sequence ID" value="KAK1146885.1"/>
    <property type="molecule type" value="Genomic_DNA"/>
</dbReference>
<sequence>MEKKILSFGGWAESTDAATFQHYKDVVKPGNREKFANNVVAFVKKHNLDGIDFDWEYPGATDIPGVPGGQHETGNYLDFLKLMTGRLSDKSLSIALPASYWYLKPFPVDKMAKYLDYFIHMSYDLHGQ</sequence>
<keyword evidence="2" id="KW-1185">Reference proteome</keyword>
<comment type="caution">
    <text evidence="1">The sequence shown here is derived from an EMBL/GenBank/DDBJ whole genome shotgun (WGS) entry which is preliminary data.</text>
</comment>
<evidence type="ECO:0000313" key="2">
    <source>
        <dbReference type="Proteomes" id="UP001177260"/>
    </source>
</evidence>
<gene>
    <name evidence="1" type="ORF">N8T08_002211</name>
</gene>
<evidence type="ECO:0000313" key="1">
    <source>
        <dbReference type="EMBL" id="KAK1146885.1"/>
    </source>
</evidence>
<organism evidence="1 2">
    <name type="scientific">Aspergillus melleus</name>
    <dbReference type="NCBI Taxonomy" id="138277"/>
    <lineage>
        <taxon>Eukaryota</taxon>
        <taxon>Fungi</taxon>
        <taxon>Dikarya</taxon>
        <taxon>Ascomycota</taxon>
        <taxon>Pezizomycotina</taxon>
        <taxon>Eurotiomycetes</taxon>
        <taxon>Eurotiomycetidae</taxon>
        <taxon>Eurotiales</taxon>
        <taxon>Aspergillaceae</taxon>
        <taxon>Aspergillus</taxon>
        <taxon>Aspergillus subgen. Circumdati</taxon>
    </lineage>
</organism>
<dbReference type="Proteomes" id="UP001177260">
    <property type="component" value="Unassembled WGS sequence"/>
</dbReference>
<accession>A0ACC3B8Q9</accession>
<name>A0ACC3B8Q9_9EURO</name>